<dbReference type="EMBL" id="SPHZ02000009">
    <property type="protein sequence ID" value="KAF0899355.1"/>
    <property type="molecule type" value="Genomic_DNA"/>
</dbReference>
<dbReference type="Pfam" id="PF26055">
    <property type="entry name" value="Mtase_EDM2"/>
    <property type="match status" value="1"/>
</dbReference>
<evidence type="ECO:0000313" key="9">
    <source>
        <dbReference type="Proteomes" id="UP000479710"/>
    </source>
</evidence>
<evidence type="ECO:0000259" key="7">
    <source>
        <dbReference type="SMART" id="SM00249"/>
    </source>
</evidence>
<feature type="compositionally biased region" description="Basic residues" evidence="6">
    <location>
        <begin position="1088"/>
        <end position="1100"/>
    </location>
</feature>
<dbReference type="CDD" id="cd15565">
    <property type="entry name" value="PHD2_NSD"/>
    <property type="match status" value="1"/>
</dbReference>
<feature type="non-terminal residue" evidence="8">
    <location>
        <position position="1"/>
    </location>
</feature>
<evidence type="ECO:0000256" key="3">
    <source>
        <dbReference type="ARBA" id="ARBA00022771"/>
    </source>
</evidence>
<feature type="compositionally biased region" description="Basic and acidic residues" evidence="6">
    <location>
        <begin position="1068"/>
        <end position="1087"/>
    </location>
</feature>
<evidence type="ECO:0000313" key="8">
    <source>
        <dbReference type="EMBL" id="KAF0899355.1"/>
    </source>
</evidence>
<dbReference type="PANTHER" id="PTHR46235:SF18">
    <property type="entry name" value="PROTEIN ENHANCED DOWNY MILDEW 2"/>
    <property type="match status" value="1"/>
</dbReference>
<feature type="compositionally biased region" description="Low complexity" evidence="6">
    <location>
        <begin position="1261"/>
        <end position="1270"/>
    </location>
</feature>
<dbReference type="Gene3D" id="3.30.40.10">
    <property type="entry name" value="Zinc/RING finger domain, C3HC4 (zinc finger)"/>
    <property type="match status" value="2"/>
</dbReference>
<proteinExistence type="predicted"/>
<dbReference type="InterPro" id="IPR013083">
    <property type="entry name" value="Znf_RING/FYVE/PHD"/>
</dbReference>
<organism evidence="8 9">
    <name type="scientific">Oryza meyeriana var. granulata</name>
    <dbReference type="NCBI Taxonomy" id="110450"/>
    <lineage>
        <taxon>Eukaryota</taxon>
        <taxon>Viridiplantae</taxon>
        <taxon>Streptophyta</taxon>
        <taxon>Embryophyta</taxon>
        <taxon>Tracheophyta</taxon>
        <taxon>Spermatophyta</taxon>
        <taxon>Magnoliopsida</taxon>
        <taxon>Liliopsida</taxon>
        <taxon>Poales</taxon>
        <taxon>Poaceae</taxon>
        <taxon>BOP clade</taxon>
        <taxon>Oryzoideae</taxon>
        <taxon>Oryzeae</taxon>
        <taxon>Oryzinae</taxon>
        <taxon>Oryza</taxon>
        <taxon>Oryza meyeriana</taxon>
    </lineage>
</organism>
<feature type="domain" description="Zinc finger PHD-type" evidence="7">
    <location>
        <begin position="379"/>
        <end position="473"/>
    </location>
</feature>
<comment type="subcellular location">
    <subcellularLocation>
        <location evidence="1">Nucleus</location>
    </subcellularLocation>
</comment>
<keyword evidence="3" id="KW-0863">Zinc-finger</keyword>
<sequence>SSAFGLLLAAAPGRRRGSCFLLCPLQNLAATMFDDDDDVEPQVNDVDNYYFEESEDKAVCFSVLPIKFDENKEVACSDYKEMNLHGRSDNNLHKVFKKVTAWRVELDCQQPKISVLSSEGNWIELLKPLKWYYEKYSRSILITVQTLHFIRKWPRKQERRLFDHLCEVFDKFGTRPNKDDIRKHHNLIKLFMERDPILMKSKIIRCFIEDASRTAIEDDSSDDNDDDSTDKEDTDTDTDTDGNAADDDTDMICAICDDGGKLLSCEGRCKRSFHPRVKHGRKSNCRTLRFTSAELKLKESGTFLCENCEHNEHQCFKCGELEPSYDPNAKVFQCNKESCGHFYHPKCIAVLLEPEDTDGACKLAERISDGMSFTCPVHWCFKCGKMEDRTQTELQFAVCRRCPRSYHTECLPRFCAVSSPATFGLFILYSHHVLMASNGIFHSEISFETKDNGAPKLAWKIKKRIYFYCLHHGIDATIGTPSGEHIKFPSTPKKFPCVPKIAKTNNLANKYVKVTGKRKKNANQFSTKSRELANVSPRGQSKQTRRVARNSSSEHIALKHGCAVKRLKKDLQFELPMAEEVAASLSGAKTMEGKQGQSGTLSSFVMGKMPKSASCVVDDETEKRVTGTAEKEISAGTSQDMAMKGVLRQPSRVEIDGMSECFVQIADKLHWYVLPGDTIVDLCFNMDNFSPLMKEKLEDVGKRCNFKNYDLFHNKKDLCVEENWVTMQLEDLPHGSNLVMVLDLPLGIEAFSANKLVDKVLTFKPRVIIIVAPTDIERLDCNEEPYHLIWEYNQHFFGKPLYQPDDVDVDGKAKNGWHVILLSLSLWICSDKAEENRRIAAKHGHLNVGRKTICANEEHSVMLKNPPVDKGAKWDNGIFTAGKEDTSEREQTSKHYSGKQLGIPNKDTFHANQELNDELQRLYKEEHANGGGGGNNLVSGKETDTHQGEHACGPNSVARQETQISKRENRMMNNTHQGNTRSGKEKIPRDDSSKGTVKPDLVDGLPPEKHVEVAFVHKTTTNRVGTQQECGYNVAVDVDGSYACQREPESPHCSDNLKGTEMDTSSDNSRKTREQKEVTDAKRLDLGRKRKCVHMKNRRDAHHEDDITAHPQVHSDPERIDNHMSDVLYYSLRSGVSNPSHNDDQRAEEASECKSRERGGSYRVLESRDTISKKSSTRQLPVGRRNSPDRSRDYSPGWGRVDDSENYPTTNNQIHHGDYSKNDDFDRTRWSSHQPAFRPANSSANRRHSPYSHPRAEYGSRGRSSSPSYSRRPDYSAARHRSPSYPRRPRIHIQEDLEDQDMSAMKETGMQFLFVVIHPIPNTMVPDTIPSMMDMPPTQGMATMQ</sequence>
<feature type="region of interest" description="Disordered" evidence="6">
    <location>
        <begin position="217"/>
        <end position="243"/>
    </location>
</feature>
<feature type="region of interest" description="Disordered" evidence="6">
    <location>
        <begin position="881"/>
        <end position="906"/>
    </location>
</feature>
<feature type="compositionally biased region" description="Basic and acidic residues" evidence="6">
    <location>
        <begin position="1101"/>
        <end position="1120"/>
    </location>
</feature>
<comment type="caution">
    <text evidence="8">The sequence shown here is derived from an EMBL/GenBank/DDBJ whole genome shotgun (WGS) entry which is preliminary data.</text>
</comment>
<dbReference type="OrthoDB" id="21264at2759"/>
<keyword evidence="4" id="KW-0862">Zinc</keyword>
<feature type="region of interest" description="Disordered" evidence="6">
    <location>
        <begin position="1133"/>
        <end position="1292"/>
    </location>
</feature>
<feature type="domain" description="Zinc finger PHD-type" evidence="7">
    <location>
        <begin position="252"/>
        <end position="309"/>
    </location>
</feature>
<keyword evidence="2" id="KW-0479">Metal-binding</keyword>
<dbReference type="InterPro" id="IPR001965">
    <property type="entry name" value="Znf_PHD"/>
</dbReference>
<feature type="compositionally biased region" description="Polar residues" evidence="6">
    <location>
        <begin position="971"/>
        <end position="981"/>
    </location>
</feature>
<keyword evidence="9" id="KW-1185">Reference proteome</keyword>
<accession>A0A6G1CFF0</accession>
<dbReference type="GO" id="GO:0005634">
    <property type="term" value="C:nucleus"/>
    <property type="evidence" value="ECO:0007669"/>
    <property type="project" value="UniProtKB-SubCell"/>
</dbReference>
<dbReference type="CDD" id="cd15566">
    <property type="entry name" value="PHD3_NSD"/>
    <property type="match status" value="1"/>
</dbReference>
<dbReference type="GO" id="GO:0008270">
    <property type="term" value="F:zinc ion binding"/>
    <property type="evidence" value="ECO:0007669"/>
    <property type="project" value="UniProtKB-KW"/>
</dbReference>
<feature type="compositionally biased region" description="Basic and acidic residues" evidence="6">
    <location>
        <begin position="1215"/>
        <end position="1229"/>
    </location>
</feature>
<feature type="domain" description="Zinc finger PHD-type" evidence="7">
    <location>
        <begin position="314"/>
        <end position="378"/>
    </location>
</feature>
<protein>
    <recommendedName>
        <fullName evidence="7">Zinc finger PHD-type domain-containing protein</fullName>
    </recommendedName>
</protein>
<gene>
    <name evidence="8" type="ORF">E2562_018246</name>
</gene>
<evidence type="ECO:0000256" key="1">
    <source>
        <dbReference type="ARBA" id="ARBA00004123"/>
    </source>
</evidence>
<dbReference type="Pfam" id="PF12047">
    <property type="entry name" value="DNMT1-RFD"/>
    <property type="match status" value="1"/>
</dbReference>
<feature type="region of interest" description="Disordered" evidence="6">
    <location>
        <begin position="1046"/>
        <end position="1120"/>
    </location>
</feature>
<name>A0A6G1CFF0_9ORYZ</name>
<feature type="compositionally biased region" description="Basic and acidic residues" evidence="6">
    <location>
        <begin position="982"/>
        <end position="993"/>
    </location>
</feature>
<dbReference type="InterPro" id="IPR055198">
    <property type="entry name" value="NSD_PHD"/>
</dbReference>
<feature type="compositionally biased region" description="Basic and acidic residues" evidence="6">
    <location>
        <begin position="882"/>
        <end position="893"/>
    </location>
</feature>
<dbReference type="SMART" id="SM00249">
    <property type="entry name" value="PHD"/>
    <property type="match status" value="3"/>
</dbReference>
<feature type="compositionally biased region" description="Basic residues" evidence="6">
    <location>
        <begin position="1278"/>
        <end position="1291"/>
    </location>
</feature>
<feature type="compositionally biased region" description="Basic and acidic residues" evidence="6">
    <location>
        <begin position="1141"/>
        <end position="1172"/>
    </location>
</feature>
<feature type="region of interest" description="Disordered" evidence="6">
    <location>
        <begin position="529"/>
        <end position="553"/>
    </location>
</feature>
<dbReference type="Proteomes" id="UP000479710">
    <property type="component" value="Unassembled WGS sequence"/>
</dbReference>
<reference evidence="8 9" key="1">
    <citation type="submission" date="2019-11" db="EMBL/GenBank/DDBJ databases">
        <title>Whole genome sequence of Oryza granulata.</title>
        <authorList>
            <person name="Li W."/>
        </authorList>
    </citation>
    <scope>NUCLEOTIDE SEQUENCE [LARGE SCALE GENOMIC DNA]</scope>
    <source>
        <strain evidence="9">cv. Menghai</strain>
        <tissue evidence="8">Leaf</tissue>
    </source>
</reference>
<evidence type="ECO:0000256" key="6">
    <source>
        <dbReference type="SAM" id="MobiDB-lite"/>
    </source>
</evidence>
<keyword evidence="5" id="KW-0539">Nucleus</keyword>
<dbReference type="Pfam" id="PF22908">
    <property type="entry name" value="PHD_NSD"/>
    <property type="match status" value="1"/>
</dbReference>
<dbReference type="PANTHER" id="PTHR46235">
    <property type="entry name" value="PHD FINGER-CONTAINING PROTEIN DDB_G0268158"/>
    <property type="match status" value="1"/>
</dbReference>
<feature type="region of interest" description="Disordered" evidence="6">
    <location>
        <begin position="926"/>
        <end position="1005"/>
    </location>
</feature>
<evidence type="ECO:0000256" key="4">
    <source>
        <dbReference type="ARBA" id="ARBA00022833"/>
    </source>
</evidence>
<dbReference type="InterPro" id="IPR058939">
    <property type="entry name" value="Mtase_EDM2"/>
</dbReference>
<evidence type="ECO:0000256" key="5">
    <source>
        <dbReference type="ARBA" id="ARBA00023242"/>
    </source>
</evidence>
<dbReference type="InterPro" id="IPR022702">
    <property type="entry name" value="Cytosine_MeTrfase1_RFD"/>
</dbReference>
<evidence type="ECO:0000256" key="2">
    <source>
        <dbReference type="ARBA" id="ARBA00022723"/>
    </source>
</evidence>